<dbReference type="AlphaFoldDB" id="A0A9P9I8X6"/>
<protein>
    <submittedName>
        <fullName evidence="2">Uncharacterized protein</fullName>
    </submittedName>
</protein>
<feature type="compositionally biased region" description="Polar residues" evidence="1">
    <location>
        <begin position="1"/>
        <end position="18"/>
    </location>
</feature>
<accession>A0A9P9I8X6</accession>
<keyword evidence="3" id="KW-1185">Reference proteome</keyword>
<gene>
    <name evidence="2" type="ORF">B0J11DRAFT_194067</name>
</gene>
<dbReference type="Proteomes" id="UP000700596">
    <property type="component" value="Unassembled WGS sequence"/>
</dbReference>
<dbReference type="OrthoDB" id="3485856at2759"/>
<proteinExistence type="predicted"/>
<reference evidence="2" key="1">
    <citation type="journal article" date="2021" name="Nat. Commun.">
        <title>Genetic determinants of endophytism in the Arabidopsis root mycobiome.</title>
        <authorList>
            <person name="Mesny F."/>
            <person name="Miyauchi S."/>
            <person name="Thiergart T."/>
            <person name="Pickel B."/>
            <person name="Atanasova L."/>
            <person name="Karlsson M."/>
            <person name="Huettel B."/>
            <person name="Barry K.W."/>
            <person name="Haridas S."/>
            <person name="Chen C."/>
            <person name="Bauer D."/>
            <person name="Andreopoulos W."/>
            <person name="Pangilinan J."/>
            <person name="LaButti K."/>
            <person name="Riley R."/>
            <person name="Lipzen A."/>
            <person name="Clum A."/>
            <person name="Drula E."/>
            <person name="Henrissat B."/>
            <person name="Kohler A."/>
            <person name="Grigoriev I.V."/>
            <person name="Martin F.M."/>
            <person name="Hacquard S."/>
        </authorList>
    </citation>
    <scope>NUCLEOTIDE SEQUENCE</scope>
    <source>
        <strain evidence="2">MPI-CAGE-CH-0243</strain>
    </source>
</reference>
<sequence length="159" mass="18029">MSTSQASMTQNQSITPPSSFVKPPLTPPLTDEKPSPDQDPWTEIRLSRGDYDELKRQIRQNKALWGFTKDKIWHDYNDESQLLVVRMPSAVHELFIARLEDAIFTRVKSICEGTGSTAAFAWKVQLGRSTEIYLPIEDASSTKNSSKYEPDAPFLHEEA</sequence>
<organism evidence="2 3">
    <name type="scientific">Dendryphion nanum</name>
    <dbReference type="NCBI Taxonomy" id="256645"/>
    <lineage>
        <taxon>Eukaryota</taxon>
        <taxon>Fungi</taxon>
        <taxon>Dikarya</taxon>
        <taxon>Ascomycota</taxon>
        <taxon>Pezizomycotina</taxon>
        <taxon>Dothideomycetes</taxon>
        <taxon>Pleosporomycetidae</taxon>
        <taxon>Pleosporales</taxon>
        <taxon>Torulaceae</taxon>
        <taxon>Dendryphion</taxon>
    </lineage>
</organism>
<comment type="caution">
    <text evidence="2">The sequence shown here is derived from an EMBL/GenBank/DDBJ whole genome shotgun (WGS) entry which is preliminary data.</text>
</comment>
<feature type="compositionally biased region" description="Basic and acidic residues" evidence="1">
    <location>
        <begin position="146"/>
        <end position="159"/>
    </location>
</feature>
<dbReference type="EMBL" id="JAGMWT010000024">
    <property type="protein sequence ID" value="KAH7111287.1"/>
    <property type="molecule type" value="Genomic_DNA"/>
</dbReference>
<feature type="region of interest" description="Disordered" evidence="1">
    <location>
        <begin position="1"/>
        <end position="43"/>
    </location>
</feature>
<feature type="region of interest" description="Disordered" evidence="1">
    <location>
        <begin position="140"/>
        <end position="159"/>
    </location>
</feature>
<name>A0A9P9I8X6_9PLEO</name>
<evidence type="ECO:0000256" key="1">
    <source>
        <dbReference type="SAM" id="MobiDB-lite"/>
    </source>
</evidence>
<evidence type="ECO:0000313" key="3">
    <source>
        <dbReference type="Proteomes" id="UP000700596"/>
    </source>
</evidence>
<evidence type="ECO:0000313" key="2">
    <source>
        <dbReference type="EMBL" id="KAH7111287.1"/>
    </source>
</evidence>